<dbReference type="EMBL" id="CAJNOQ010005240">
    <property type="protein sequence ID" value="CAF1091404.1"/>
    <property type="molecule type" value="Genomic_DNA"/>
</dbReference>
<keyword evidence="8" id="KW-1185">Reference proteome</keyword>
<feature type="non-terminal residue" evidence="6">
    <location>
        <position position="2008"/>
    </location>
</feature>
<sequence length="2008" mass="229544">GDIARFQRDYLLHTFYKKNVLGDRTRDAVVVDEVDNMLLDNGNNMLYLSHNVAGLNLLDSLLVFIQKQVYLPIFNGIKTDLEITQAQFDDRKIKQAVMQDIYGQLTDLMKLKSHRMTKKNVEEAFNKLNQHEFIDTNGYLKITNVDQCSTLDNHFDDDQVFLIRLKNTFRIILGRQRTIYLPKCLRDFVQLHLDEFIKNSKNAMFMESDHEYVVDVDHTGASSFIEPRITIIDSNTGADLATSQWSGGLHQFLQIKHGCRLSPTSLKAVFVSNVAYLKGYQRINGLSGTLGSMHESQTLIDLYNADLVKIPTFKPKVFYEHVPVIATNTTEWLQSLFDEVCDQVNAKRSVLIICESIAHVRMVQSELQSQYQQQTKPTKEIKTCFESITIYEREFNEFKFDVGSELQCSKLIIATNLAGRGTDIKLSRELVHARGLHVITAFLPANCRIEEQAFGRAARCGQPGSAQIIAMRATDDGTQPSVFQLKMFRDNQEVHRLASLKSFYDFHTGTEEKCLEKFRHHCSQALSVIYSSKSTNTPDALPTPAQVVYFALLDKWALWLDRNAPLINHCAKNHSQKEKEAIIESVDDFLEAHPIDDDKNCYEIAKKWIDFPQSLITLGIIQMSHNNGFQAAEETFNRILADGYEFGAEVYYFKACMRMCQWTKTRIALDSIAIVSTESFPENIEYAIEYFRKSRALFTNRVQRRQQEAKIVAQFLDASAPNHIKTCGFLEQQKAITTTYELIIANIDWILGIPCRSDMFVTEGVPKEYAHEIYESFVRQGVISPVRISNYQFENWQLNPLRQKFKLSNKNIAYLIDGIKKDARSESFDKDTVLDVNIMAAHVNLSHRIGFWMQFKKLNVFVHAKKTENDNEELELEERIEHVLLIDEDFKDKLPTWMTNLKPIPEFDLETLRYQIRLSNETKHGLMYDYSDIVAMNDKRYLKELEDLVKSKVIRHDWIGQINVNVLRRIGYFDTFDGVTTTDIKDFFDIDLVSAAWIIDVLTEHGVVKRDTMEMHQLTQDDQLWKEKVEVYANKEITDETNLIAKHANNLIKIRNLPILKNVTPGIIAHYCAFTNNDQLLTFFKLLKNENLLVPFFFTKFRLYGKLDCSCLPSPIANEIDEFLSDRFAYSFALEHLCIALDKSIHDPTTPKKLFLQENPQDELYEELLSSGIGQQSCISQEDYLFLDLDQHKYKDELIAVINTHRTKLWDQTHYHMEFVPFATYFTAQGYTIDSDMKAIIENGLLMVISKTGESIGWSLQNFVIKNVVKASKAVWSQVKAVGNFFYSIGSDICNFVSPFIEYCVDAFDYFAECGIAAGRAIKEKVVAVVDVIADSEIVKMATQTVKDITSVVGEQIVNAAQAVGDTIVTVADQTGITAAAKAVGNVATSVGTVIADTTVAVGTAIGNIATDVGQHIASTKVFAVAKQAFSNAMNAAKNVYKKMSAFVTASAESYLYYNQCRFAARRLAIEQRGIIDEHFILQSYDNAVLGENRIENNDNVFEQKMREYMVQSAESWLSQVRPIIRTIVRKYFRNNYNSLRHADVPAVLESGQAISKFKTEATEHLAVLANITKVVFFQVIKHYAVQRNANLATLSLSELGLSQIKHNFDHFVESIKMVYEEIQETIENNNPNVSPSDNFVINIVEEKLKTLVDSVFVDPTIKLTSAFLESCRNHPQLATMSVFSKEDIALKKAISDFNASTQSKKHAEFLLHQLHKTVINMLISNPNDKELLRFAIKFGFPLPLAAAKPIARTVHSIFSANNYGTGFWLFVYAENDDFGKDEPIVKFATKDTAKLKVKLRCINDQLFICRTDFIKIETFKMARAKFFTDLNSLVTTKNDLEGQNAAWRFCRSVYEFARLRRMLSDEVWANKEEEDCFKEQFEPGIIAFAAKLKGITSVPRAANLYTVKLYLSAFEFIRTDLMQLYEIMRGSGPSTELQKGVSTIEWQQIFLTNSVDDWEFDSDFYNPNKWELPCLEGIPKEHTWWNKELGITSDNENDHDSGFDWTK</sequence>
<dbReference type="GO" id="GO:0016020">
    <property type="term" value="C:membrane"/>
    <property type="evidence" value="ECO:0007669"/>
    <property type="project" value="InterPro"/>
</dbReference>
<dbReference type="Gene3D" id="3.40.50.300">
    <property type="entry name" value="P-loop containing nucleotide triphosphate hydrolases"/>
    <property type="match status" value="2"/>
</dbReference>
<dbReference type="PROSITE" id="PS51196">
    <property type="entry name" value="SECA_MOTOR_DEAD"/>
    <property type="match status" value="1"/>
</dbReference>
<name>A0A814NBV7_9BILA</name>
<evidence type="ECO:0000259" key="5">
    <source>
        <dbReference type="PROSITE" id="PS51196"/>
    </source>
</evidence>
<dbReference type="InterPro" id="IPR014018">
    <property type="entry name" value="SecA_motor_DEAD"/>
</dbReference>
<evidence type="ECO:0000313" key="7">
    <source>
        <dbReference type="EMBL" id="CAF3856886.1"/>
    </source>
</evidence>
<dbReference type="GO" id="GO:0017038">
    <property type="term" value="P:protein import"/>
    <property type="evidence" value="ECO:0007669"/>
    <property type="project" value="InterPro"/>
</dbReference>
<keyword evidence="1" id="KW-0963">Cytoplasm</keyword>
<dbReference type="InterPro" id="IPR027417">
    <property type="entry name" value="P-loop_NTPase"/>
</dbReference>
<dbReference type="InterPro" id="IPR000185">
    <property type="entry name" value="SecA"/>
</dbReference>
<reference evidence="6" key="1">
    <citation type="submission" date="2021-02" db="EMBL/GenBank/DDBJ databases">
        <authorList>
            <person name="Nowell W R."/>
        </authorList>
    </citation>
    <scope>NUCLEOTIDE SEQUENCE</scope>
</reference>
<evidence type="ECO:0000256" key="3">
    <source>
        <dbReference type="ARBA" id="ARBA00023010"/>
    </source>
</evidence>
<organism evidence="6 8">
    <name type="scientific">Didymodactylos carnosus</name>
    <dbReference type="NCBI Taxonomy" id="1234261"/>
    <lineage>
        <taxon>Eukaryota</taxon>
        <taxon>Metazoa</taxon>
        <taxon>Spiralia</taxon>
        <taxon>Gnathifera</taxon>
        <taxon>Rotifera</taxon>
        <taxon>Eurotatoria</taxon>
        <taxon>Bdelloidea</taxon>
        <taxon>Philodinida</taxon>
        <taxon>Philodinidae</taxon>
        <taxon>Didymodactylos</taxon>
    </lineage>
</organism>
<dbReference type="PANTHER" id="PTHR30612:SF0">
    <property type="entry name" value="CHLOROPLAST PROTEIN-TRANSPORTING ATPASE"/>
    <property type="match status" value="1"/>
</dbReference>
<dbReference type="GO" id="GO:0006605">
    <property type="term" value="P:protein targeting"/>
    <property type="evidence" value="ECO:0007669"/>
    <property type="project" value="InterPro"/>
</dbReference>
<dbReference type="GO" id="GO:0005524">
    <property type="term" value="F:ATP binding"/>
    <property type="evidence" value="ECO:0007669"/>
    <property type="project" value="InterPro"/>
</dbReference>
<protein>
    <submittedName>
        <fullName evidence="6">Uncharacterized protein</fullName>
    </submittedName>
</protein>
<evidence type="ECO:0000313" key="6">
    <source>
        <dbReference type="EMBL" id="CAF1091404.1"/>
    </source>
</evidence>
<accession>A0A814NBV7</accession>
<dbReference type="Proteomes" id="UP000663829">
    <property type="component" value="Unassembled WGS sequence"/>
</dbReference>
<dbReference type="Proteomes" id="UP000681722">
    <property type="component" value="Unassembled WGS sequence"/>
</dbReference>
<dbReference type="SUPFAM" id="SSF52540">
    <property type="entry name" value="P-loop containing nucleoside triphosphate hydrolases"/>
    <property type="match status" value="1"/>
</dbReference>
<evidence type="ECO:0000259" key="4">
    <source>
        <dbReference type="PROSITE" id="PS51194"/>
    </source>
</evidence>
<evidence type="ECO:0000256" key="2">
    <source>
        <dbReference type="ARBA" id="ARBA00022927"/>
    </source>
</evidence>
<gene>
    <name evidence="6" type="ORF">GPM918_LOCUS18279</name>
    <name evidence="7" type="ORF">SRO942_LOCUS18276</name>
</gene>
<dbReference type="InterPro" id="IPR001650">
    <property type="entry name" value="Helicase_C-like"/>
</dbReference>
<feature type="domain" description="Helicase C-terminal" evidence="4">
    <location>
        <begin position="332"/>
        <end position="503"/>
    </location>
</feature>
<evidence type="ECO:0000313" key="8">
    <source>
        <dbReference type="Proteomes" id="UP000663829"/>
    </source>
</evidence>
<evidence type="ECO:0000256" key="1">
    <source>
        <dbReference type="ARBA" id="ARBA00022490"/>
    </source>
</evidence>
<comment type="caution">
    <text evidence="6">The sequence shown here is derived from an EMBL/GenBank/DDBJ whole genome shotgun (WGS) entry which is preliminary data.</text>
</comment>
<dbReference type="PROSITE" id="PS51194">
    <property type="entry name" value="HELICASE_CTER"/>
    <property type="match status" value="1"/>
</dbReference>
<dbReference type="InterPro" id="IPR036670">
    <property type="entry name" value="SecA_X-link_sf"/>
</dbReference>
<dbReference type="EMBL" id="CAJOBC010005240">
    <property type="protein sequence ID" value="CAF3856886.1"/>
    <property type="molecule type" value="Genomic_DNA"/>
</dbReference>
<dbReference type="PANTHER" id="PTHR30612">
    <property type="entry name" value="SECA INNER MEMBRANE COMPONENT OF SEC PROTEIN SECRETION SYSTEM"/>
    <property type="match status" value="1"/>
</dbReference>
<keyword evidence="2" id="KW-0653">Protein transport</keyword>
<dbReference type="OrthoDB" id="10038397at2759"/>
<keyword evidence="2" id="KW-0813">Transport</keyword>
<dbReference type="Gene3D" id="3.90.1440.10">
    <property type="entry name" value="SecA, preprotein cross-linking domain"/>
    <property type="match status" value="1"/>
</dbReference>
<feature type="domain" description="SecA family profile" evidence="5">
    <location>
        <begin position="1"/>
        <end position="504"/>
    </location>
</feature>
<proteinExistence type="predicted"/>
<dbReference type="SUPFAM" id="SSF81767">
    <property type="entry name" value="Pre-protein crosslinking domain of SecA"/>
    <property type="match status" value="1"/>
</dbReference>
<keyword evidence="3" id="KW-0811">Translocation</keyword>
<dbReference type="GO" id="GO:0006886">
    <property type="term" value="P:intracellular protein transport"/>
    <property type="evidence" value="ECO:0007669"/>
    <property type="project" value="InterPro"/>
</dbReference>